<evidence type="ECO:0000313" key="2">
    <source>
        <dbReference type="EMBL" id="KAK7471789.1"/>
    </source>
</evidence>
<feature type="signal peptide" evidence="1">
    <location>
        <begin position="1"/>
        <end position="17"/>
    </location>
</feature>
<dbReference type="Proteomes" id="UP001519460">
    <property type="component" value="Unassembled WGS sequence"/>
</dbReference>
<gene>
    <name evidence="2" type="ORF">BaRGS_00035571</name>
</gene>
<evidence type="ECO:0000313" key="3">
    <source>
        <dbReference type="Proteomes" id="UP001519460"/>
    </source>
</evidence>
<feature type="non-terminal residue" evidence="2">
    <location>
        <position position="57"/>
    </location>
</feature>
<comment type="caution">
    <text evidence="2">The sequence shown here is derived from an EMBL/GenBank/DDBJ whole genome shotgun (WGS) entry which is preliminary data.</text>
</comment>
<sequence length="57" mass="6325">MQHWAKMMSDSFRALLAVVHVPSETNNNGQQDNYLGMTTGRSMHVGGNFWSSTTHAS</sequence>
<proteinExistence type="predicted"/>
<accession>A0ABD0JEE2</accession>
<dbReference type="EMBL" id="JACVVK020000478">
    <property type="protein sequence ID" value="KAK7471789.1"/>
    <property type="molecule type" value="Genomic_DNA"/>
</dbReference>
<reference evidence="2 3" key="1">
    <citation type="journal article" date="2023" name="Sci. Data">
        <title>Genome assembly of the Korean intertidal mud-creeper Batillaria attramentaria.</title>
        <authorList>
            <person name="Patra A.K."/>
            <person name="Ho P.T."/>
            <person name="Jun S."/>
            <person name="Lee S.J."/>
            <person name="Kim Y."/>
            <person name="Won Y.J."/>
        </authorList>
    </citation>
    <scope>NUCLEOTIDE SEQUENCE [LARGE SCALE GENOMIC DNA]</scope>
    <source>
        <strain evidence="2">Wonlab-2016</strain>
    </source>
</reference>
<organism evidence="2 3">
    <name type="scientific">Batillaria attramentaria</name>
    <dbReference type="NCBI Taxonomy" id="370345"/>
    <lineage>
        <taxon>Eukaryota</taxon>
        <taxon>Metazoa</taxon>
        <taxon>Spiralia</taxon>
        <taxon>Lophotrochozoa</taxon>
        <taxon>Mollusca</taxon>
        <taxon>Gastropoda</taxon>
        <taxon>Caenogastropoda</taxon>
        <taxon>Sorbeoconcha</taxon>
        <taxon>Cerithioidea</taxon>
        <taxon>Batillariidae</taxon>
        <taxon>Batillaria</taxon>
    </lineage>
</organism>
<protein>
    <submittedName>
        <fullName evidence="2">Uncharacterized protein</fullName>
    </submittedName>
</protein>
<keyword evidence="1" id="KW-0732">Signal</keyword>
<keyword evidence="3" id="KW-1185">Reference proteome</keyword>
<dbReference type="AlphaFoldDB" id="A0ABD0JEE2"/>
<name>A0ABD0JEE2_9CAEN</name>
<feature type="chain" id="PRO_5044801995" evidence="1">
    <location>
        <begin position="18"/>
        <end position="57"/>
    </location>
</feature>
<evidence type="ECO:0000256" key="1">
    <source>
        <dbReference type="SAM" id="SignalP"/>
    </source>
</evidence>